<accession>A0A7U4E8B1</accession>
<dbReference type="KEGG" id="rsi:Runsl_4758"/>
<dbReference type="AlphaFoldDB" id="A0A7U4E8B1"/>
<sequence length="136" mass="15824">MTKINQKLSVLVATLFIFACNSKLKKEQSYERKSELGTEIFTFKFINDNNFEGSHFAVSKEIDTMSSKIVGSLRSNGEIHFITENENQSIEYLGKLYNEKLVLYSFELKYTETTKKRYTIINPNNKHDSLTYNVKN</sequence>
<dbReference type="Proteomes" id="UP000000493">
    <property type="component" value="Chromosome"/>
</dbReference>
<proteinExistence type="predicted"/>
<dbReference type="PROSITE" id="PS51257">
    <property type="entry name" value="PROKAR_LIPOPROTEIN"/>
    <property type="match status" value="1"/>
</dbReference>
<reference evidence="2" key="1">
    <citation type="submission" date="2011-06" db="EMBL/GenBank/DDBJ databases">
        <title>The complete genome of chromosome of Runella slithyformis DSM 19594.</title>
        <authorList>
            <consortium name="US DOE Joint Genome Institute (JGI-PGF)"/>
            <person name="Lucas S."/>
            <person name="Han J."/>
            <person name="Lapidus A."/>
            <person name="Bruce D."/>
            <person name="Goodwin L."/>
            <person name="Pitluck S."/>
            <person name="Peters L."/>
            <person name="Kyrpides N."/>
            <person name="Mavromatis K."/>
            <person name="Ivanova N."/>
            <person name="Ovchinnikova G."/>
            <person name="Zhang X."/>
            <person name="Misra M."/>
            <person name="Detter J.C."/>
            <person name="Tapia R."/>
            <person name="Han C."/>
            <person name="Land M."/>
            <person name="Hauser L."/>
            <person name="Markowitz V."/>
            <person name="Cheng J.-F."/>
            <person name="Hugenholtz P."/>
            <person name="Woyke T."/>
            <person name="Wu D."/>
            <person name="Tindall B."/>
            <person name="Faehrich R."/>
            <person name="Brambilla E."/>
            <person name="Klenk H.-P."/>
            <person name="Eisen J.A."/>
        </authorList>
    </citation>
    <scope>NUCLEOTIDE SEQUENCE [LARGE SCALE GENOMIC DNA]</scope>
    <source>
        <strain evidence="2">ATCC 29530 / DSM 19594 / LMG 11500 / NCIMB 11436 / LSU 4</strain>
    </source>
</reference>
<gene>
    <name evidence="1" type="ordered locus">Runsl_4758</name>
</gene>
<dbReference type="RefSeq" id="WP_013930363.1">
    <property type="nucleotide sequence ID" value="NC_015703.1"/>
</dbReference>
<name>A0A7U4E8B1_RUNSL</name>
<evidence type="ECO:0000313" key="1">
    <source>
        <dbReference type="EMBL" id="AEI51074.1"/>
    </source>
</evidence>
<keyword evidence="2" id="KW-1185">Reference proteome</keyword>
<dbReference type="EMBL" id="CP002859">
    <property type="protein sequence ID" value="AEI51074.1"/>
    <property type="molecule type" value="Genomic_DNA"/>
</dbReference>
<organism evidence="1 2">
    <name type="scientific">Runella slithyformis (strain ATCC 29530 / DSM 19594 / LMG 11500 / NCIMB 11436 / LSU 4)</name>
    <dbReference type="NCBI Taxonomy" id="761193"/>
    <lineage>
        <taxon>Bacteria</taxon>
        <taxon>Pseudomonadati</taxon>
        <taxon>Bacteroidota</taxon>
        <taxon>Cytophagia</taxon>
        <taxon>Cytophagales</taxon>
        <taxon>Spirosomataceae</taxon>
        <taxon>Runella</taxon>
    </lineage>
</organism>
<reference evidence="1 2" key="2">
    <citation type="journal article" date="2012" name="Stand. Genomic Sci.">
        <title>Complete genome sequence of the aquatic bacterium Runella slithyformis type strain (LSU 4(T)).</title>
        <authorList>
            <person name="Copeland A."/>
            <person name="Zhang X."/>
            <person name="Misra M."/>
            <person name="Lapidus A."/>
            <person name="Nolan M."/>
            <person name="Lucas S."/>
            <person name="Deshpande S."/>
            <person name="Cheng J.F."/>
            <person name="Tapia R."/>
            <person name="Goodwin L.A."/>
            <person name="Pitluck S."/>
            <person name="Liolios K."/>
            <person name="Pagani I."/>
            <person name="Ivanova N."/>
            <person name="Mikhailova N."/>
            <person name="Pati A."/>
            <person name="Chen A."/>
            <person name="Palaniappan K."/>
            <person name="Land M."/>
            <person name="Hauser L."/>
            <person name="Pan C."/>
            <person name="Jeffries C.D."/>
            <person name="Detter J.C."/>
            <person name="Brambilla E.M."/>
            <person name="Rohde M."/>
            <person name="Djao O.D."/>
            <person name="Goker M."/>
            <person name="Sikorski J."/>
            <person name="Tindall B.J."/>
            <person name="Woyke T."/>
            <person name="Bristow J."/>
            <person name="Eisen J.A."/>
            <person name="Markowitz V."/>
            <person name="Hugenholtz P."/>
            <person name="Kyrpides N.C."/>
            <person name="Klenk H.P."/>
            <person name="Mavromatis K."/>
        </authorList>
    </citation>
    <scope>NUCLEOTIDE SEQUENCE [LARGE SCALE GENOMIC DNA]</scope>
    <source>
        <strain evidence="2">ATCC 29530 / DSM 19594 / LMG 11500 / NCIMB 11436 / LSU 4</strain>
    </source>
</reference>
<evidence type="ECO:0008006" key="3">
    <source>
        <dbReference type="Google" id="ProtNLM"/>
    </source>
</evidence>
<evidence type="ECO:0000313" key="2">
    <source>
        <dbReference type="Proteomes" id="UP000000493"/>
    </source>
</evidence>
<protein>
    <recommendedName>
        <fullName evidence="3">Lipoprotein</fullName>
    </recommendedName>
</protein>